<dbReference type="AlphaFoldDB" id="A0A3A1YRJ4"/>
<keyword evidence="3" id="KW-0255">Endonuclease</keyword>
<dbReference type="OrthoDB" id="3654724at2"/>
<dbReference type="Pfam" id="PF03235">
    <property type="entry name" value="GmrSD_N"/>
    <property type="match status" value="1"/>
</dbReference>
<feature type="domain" description="GmrSD restriction endonucleases C-terminal" evidence="2">
    <location>
        <begin position="433"/>
        <end position="585"/>
    </location>
</feature>
<gene>
    <name evidence="3" type="ORF">CJP73_12380</name>
</gene>
<accession>A0A3A1YRJ4</accession>
<dbReference type="Proteomes" id="UP000266206">
    <property type="component" value="Unassembled WGS sequence"/>
</dbReference>
<sequence length="598" mass="68335">MIKSVNNYPVSQLFDIEAGVVYAIPRYQREYTWGKSQWENLFDDVLENDPGYFLGSIICINQSTDALSVQKLELVDGQQRLTTLSLLFASVYHALKSHETDLDDEQRVELINLKRKLVLKKGDDQIRLIPQIQNNNHPDYRAVLAEIGVISECDVAAYAGNRKIFRAYRYFQDRIDEMANGRSNRLGTIMEFLDKVSHACLVKIEVASHADAYTLFESLNNRGMPLTAIDLIKNKLLARLESIEPGKVDHYFGHWNRLLGYLGDDYAIQERFFRQYYNAFKDQLKAVHQVPVATRSNLIQIYEKLINHDAKDCLQKISAAGRLYSLILSRNQDDALNGLEKPLKDLERIQGAPSYLLMLYLLVRKDELELTNAHLTSIVELLVRFFVRRNLTDTPPTRDLTRLFMTVIDKISGLRADAIPQSIEQQLVAVSATDEAFKRKLEGPIYEENSGVTRFILCALAEQAMTKESWVDLWRFENKQFVWTIEHIFPQGENIPQSWITMIADGDEIKAKEIQQTHVHKLGNLTISGFNSALGNKSFEDKRDRVDRQGRAVGYKNGLKLNEDLGAAAGWSVDQIDSRTDKLVQQVTQLFKLQGGEA</sequence>
<keyword evidence="3" id="KW-0378">Hydrolase</keyword>
<keyword evidence="3" id="KW-0540">Nuclease</keyword>
<evidence type="ECO:0000313" key="3">
    <source>
        <dbReference type="EMBL" id="RIY39879.1"/>
    </source>
</evidence>
<dbReference type="RefSeq" id="WP_119516654.1">
    <property type="nucleotide sequence ID" value="NZ_NQYH01000012.1"/>
</dbReference>
<dbReference type="InterPro" id="IPR011089">
    <property type="entry name" value="GmrSD_C"/>
</dbReference>
<dbReference type="Pfam" id="PF07510">
    <property type="entry name" value="GmrSD_C"/>
    <property type="match status" value="1"/>
</dbReference>
<dbReference type="EMBL" id="NQYH01000012">
    <property type="protein sequence ID" value="RIY39879.1"/>
    <property type="molecule type" value="Genomic_DNA"/>
</dbReference>
<dbReference type="InterPro" id="IPR004919">
    <property type="entry name" value="GmrSD_N"/>
</dbReference>
<proteinExistence type="predicted"/>
<evidence type="ECO:0000259" key="1">
    <source>
        <dbReference type="Pfam" id="PF03235"/>
    </source>
</evidence>
<dbReference type="PANTHER" id="PTHR35149:SF2">
    <property type="entry name" value="DUF262 DOMAIN-CONTAINING PROTEIN"/>
    <property type="match status" value="1"/>
</dbReference>
<reference evidence="3 4" key="1">
    <citation type="submission" date="2017-08" db="EMBL/GenBank/DDBJ databases">
        <title>Pusillimonas indicus sp. nov., a member of the family Alcaligenaceae isolated from surface seawater.</title>
        <authorList>
            <person name="Li J."/>
        </authorList>
    </citation>
    <scope>NUCLEOTIDE SEQUENCE [LARGE SCALE GENOMIC DNA]</scope>
    <source>
        <strain evidence="3 4">L52-1-41</strain>
    </source>
</reference>
<evidence type="ECO:0000259" key="2">
    <source>
        <dbReference type="Pfam" id="PF07510"/>
    </source>
</evidence>
<evidence type="ECO:0000313" key="4">
    <source>
        <dbReference type="Proteomes" id="UP000266206"/>
    </source>
</evidence>
<dbReference type="PANTHER" id="PTHR35149">
    <property type="entry name" value="SLL5132 PROTEIN"/>
    <property type="match status" value="1"/>
</dbReference>
<comment type="caution">
    <text evidence="3">The sequence shown here is derived from an EMBL/GenBank/DDBJ whole genome shotgun (WGS) entry which is preliminary data.</text>
</comment>
<dbReference type="GO" id="GO:0004519">
    <property type="term" value="F:endonuclease activity"/>
    <property type="evidence" value="ECO:0007669"/>
    <property type="project" value="UniProtKB-KW"/>
</dbReference>
<organism evidence="3 4">
    <name type="scientific">Neopusillimonas maritima</name>
    <dbReference type="NCBI Taxonomy" id="2026239"/>
    <lineage>
        <taxon>Bacteria</taxon>
        <taxon>Pseudomonadati</taxon>
        <taxon>Pseudomonadota</taxon>
        <taxon>Betaproteobacteria</taxon>
        <taxon>Burkholderiales</taxon>
        <taxon>Alcaligenaceae</taxon>
        <taxon>Neopusillimonas</taxon>
    </lineage>
</organism>
<feature type="domain" description="GmrSD restriction endonucleases N-terminal" evidence="1">
    <location>
        <begin position="13"/>
        <end position="237"/>
    </location>
</feature>
<protein>
    <submittedName>
        <fullName evidence="3">Type I restriction endonuclease</fullName>
    </submittedName>
</protein>
<name>A0A3A1YRJ4_9BURK</name>